<feature type="region of interest" description="Disordered" evidence="1">
    <location>
        <begin position="151"/>
        <end position="199"/>
    </location>
</feature>
<feature type="region of interest" description="Disordered" evidence="1">
    <location>
        <begin position="234"/>
        <end position="265"/>
    </location>
</feature>
<protein>
    <submittedName>
        <fullName evidence="2">Uncharacterized protein</fullName>
    </submittedName>
</protein>
<sequence length="265" mass="28734">CSELGQSLLLASVAEPHLEVSSRYVLLCRHGVSWIPGDLLELSRSFSLLLSHFWLSDGSTMASAMYLRLGRQALLPRSSDSQPARAKQAPQGSWLLRCGSGNLRQPYLTSKTLSKEAAWAVAAQRCSAEQSRAEQQRCAGGHTFPLEAAEADTQTQAAPWTCSETKSTAKTSSTSTSTQQHPAHPSTVPPPSSHLPHHTDRDFLARTEAPSLPFAPLSSSPAVTDEQQQSLSAFKLNFCHLHPPPPKLPSTTPPTSTQHRNSLVR</sequence>
<comment type="caution">
    <text evidence="2">The sequence shown here is derived from an EMBL/GenBank/DDBJ whole genome shotgun (WGS) entry which is preliminary data.</text>
</comment>
<accession>A0A9Q0B2Z0</accession>
<feature type="compositionally biased region" description="Low complexity" evidence="1">
    <location>
        <begin position="151"/>
        <end position="178"/>
    </location>
</feature>
<gene>
    <name evidence="2" type="ORF">CABS02_04643</name>
</gene>
<evidence type="ECO:0000313" key="3">
    <source>
        <dbReference type="Proteomes" id="UP001056436"/>
    </source>
</evidence>
<feature type="non-terminal residue" evidence="2">
    <location>
        <position position="1"/>
    </location>
</feature>
<evidence type="ECO:0000313" key="2">
    <source>
        <dbReference type="EMBL" id="KAI3555195.1"/>
    </source>
</evidence>
<dbReference type="OrthoDB" id="10619169at2759"/>
<reference evidence="2" key="1">
    <citation type="submission" date="2019-01" db="EMBL/GenBank/DDBJ databases">
        <title>Colletotrichum abscissum LGMF1257.</title>
        <authorList>
            <person name="Baroncelli R."/>
        </authorList>
    </citation>
    <scope>NUCLEOTIDE SEQUENCE</scope>
    <source>
        <strain evidence="2">Ca142</strain>
    </source>
</reference>
<proteinExistence type="predicted"/>
<evidence type="ECO:0000256" key="1">
    <source>
        <dbReference type="SAM" id="MobiDB-lite"/>
    </source>
</evidence>
<dbReference type="AlphaFoldDB" id="A0A9Q0B2Z0"/>
<feature type="compositionally biased region" description="Pro residues" evidence="1">
    <location>
        <begin position="242"/>
        <end position="252"/>
    </location>
</feature>
<keyword evidence="3" id="KW-1185">Reference proteome</keyword>
<name>A0A9Q0B2Z0_9PEZI</name>
<dbReference type="EMBL" id="SDAQ01000019">
    <property type="protein sequence ID" value="KAI3555195.1"/>
    <property type="molecule type" value="Genomic_DNA"/>
</dbReference>
<organism evidence="2 3">
    <name type="scientific">Colletotrichum abscissum</name>
    <dbReference type="NCBI Taxonomy" id="1671311"/>
    <lineage>
        <taxon>Eukaryota</taxon>
        <taxon>Fungi</taxon>
        <taxon>Dikarya</taxon>
        <taxon>Ascomycota</taxon>
        <taxon>Pezizomycotina</taxon>
        <taxon>Sordariomycetes</taxon>
        <taxon>Hypocreomycetidae</taxon>
        <taxon>Glomerellales</taxon>
        <taxon>Glomerellaceae</taxon>
        <taxon>Colletotrichum</taxon>
        <taxon>Colletotrichum acutatum species complex</taxon>
    </lineage>
</organism>
<dbReference type="Proteomes" id="UP001056436">
    <property type="component" value="Unassembled WGS sequence"/>
</dbReference>